<evidence type="ECO:0000256" key="2">
    <source>
        <dbReference type="ARBA" id="ARBA00022679"/>
    </source>
</evidence>
<dbReference type="CDD" id="cd07770">
    <property type="entry name" value="ASKHA_NBD_FGGY_GntK"/>
    <property type="match status" value="1"/>
</dbReference>
<keyword evidence="7" id="KW-1185">Reference proteome</keyword>
<reference evidence="6 7" key="1">
    <citation type="submission" date="2020-08" db="EMBL/GenBank/DDBJ databases">
        <title>Genomic Encyclopedia of Type Strains, Phase IV (KMG-IV): sequencing the most valuable type-strain genomes for metagenomic binning, comparative biology and taxonomic classification.</title>
        <authorList>
            <person name="Goeker M."/>
        </authorList>
    </citation>
    <scope>NUCLEOTIDE SEQUENCE [LARGE SCALE GENOMIC DNA]</scope>
    <source>
        <strain evidence="6 7">DSM 23562</strain>
    </source>
</reference>
<proteinExistence type="inferred from homology"/>
<dbReference type="InterPro" id="IPR018484">
    <property type="entry name" value="FGGY_N"/>
</dbReference>
<comment type="caution">
    <text evidence="6">The sequence shown here is derived from an EMBL/GenBank/DDBJ whole genome shotgun (WGS) entry which is preliminary data.</text>
</comment>
<dbReference type="Proteomes" id="UP000520814">
    <property type="component" value="Unassembled WGS sequence"/>
</dbReference>
<feature type="domain" description="Carbohydrate kinase FGGY N-terminal" evidence="4">
    <location>
        <begin position="4"/>
        <end position="198"/>
    </location>
</feature>
<dbReference type="Pfam" id="PF02782">
    <property type="entry name" value="FGGY_C"/>
    <property type="match status" value="1"/>
</dbReference>
<sequence length="467" mass="49910">MRALLAIDLGTSSTRARLYDVESGRPIPGAFSQLSHTPQTTPDGGSTLDADALVREVAACADEAREKAPAGCWLVGVGLSCFWHSIVGVDANEDALTPVLLWNDRRSAAHVAQLKAEQPELPTCTGCPWHTSYVYGRLTWLRETQPELFGRCKQFLTPAAYVLRKLVGATGESTSMASASGLWDQTTQAWLPEWADLLPPVQDTPVSAPSSPFLPRHLAQLPWCAPVGDGMASNLGCGAVTPERLALMIGTSGAMRVVLPPSRPALPPGLWRYQLDSERYALGGALTNGGSVWAWLESLLKLPETLPDAAPDSHGLTVLPFLAGERAPLWRDDLTAAVIGLGTSTTPASLARAHLEAVAYRFAALRDFLRPVAPQAELIGTGAGLLASPLWQQILADVLGETILVSSEEEASSRGAALWAREQLGLGTIYEAPLPEILHQVTPNPAHAEAYTAARVRHESLLSLLCQ</sequence>
<dbReference type="InterPro" id="IPR050406">
    <property type="entry name" value="FGGY_Carb_Kinase"/>
</dbReference>
<evidence type="ECO:0000256" key="3">
    <source>
        <dbReference type="ARBA" id="ARBA00022777"/>
    </source>
</evidence>
<dbReference type="AlphaFoldDB" id="A0A7W9SU00"/>
<dbReference type="PIRSF" id="PIRSF000538">
    <property type="entry name" value="GlpK"/>
    <property type="match status" value="1"/>
</dbReference>
<keyword evidence="3 6" id="KW-0418">Kinase</keyword>
<evidence type="ECO:0000313" key="6">
    <source>
        <dbReference type="EMBL" id="MBB6052375.1"/>
    </source>
</evidence>
<dbReference type="GO" id="GO:0005975">
    <property type="term" value="P:carbohydrate metabolic process"/>
    <property type="evidence" value="ECO:0007669"/>
    <property type="project" value="InterPro"/>
</dbReference>
<evidence type="ECO:0000259" key="5">
    <source>
        <dbReference type="Pfam" id="PF02782"/>
    </source>
</evidence>
<dbReference type="EMBL" id="JACHGW010000004">
    <property type="protein sequence ID" value="MBB6052375.1"/>
    <property type="molecule type" value="Genomic_DNA"/>
</dbReference>
<organism evidence="6 7">
    <name type="scientific">Armatimonas rosea</name>
    <dbReference type="NCBI Taxonomy" id="685828"/>
    <lineage>
        <taxon>Bacteria</taxon>
        <taxon>Bacillati</taxon>
        <taxon>Armatimonadota</taxon>
        <taxon>Armatimonadia</taxon>
        <taxon>Armatimonadales</taxon>
        <taxon>Armatimonadaceae</taxon>
        <taxon>Armatimonas</taxon>
    </lineage>
</organism>
<dbReference type="SUPFAM" id="SSF53067">
    <property type="entry name" value="Actin-like ATPase domain"/>
    <property type="match status" value="2"/>
</dbReference>
<name>A0A7W9SU00_ARMRO</name>
<dbReference type="Pfam" id="PF00370">
    <property type="entry name" value="FGGY_N"/>
    <property type="match status" value="1"/>
</dbReference>
<dbReference type="InterPro" id="IPR043129">
    <property type="entry name" value="ATPase_NBD"/>
</dbReference>
<accession>A0A7W9SU00</accession>
<evidence type="ECO:0000256" key="1">
    <source>
        <dbReference type="ARBA" id="ARBA00009156"/>
    </source>
</evidence>
<dbReference type="GO" id="GO:0046316">
    <property type="term" value="F:gluconokinase activity"/>
    <property type="evidence" value="ECO:0007669"/>
    <property type="project" value="UniProtKB-EC"/>
</dbReference>
<comment type="similarity">
    <text evidence="1">Belongs to the FGGY kinase family.</text>
</comment>
<feature type="domain" description="Carbohydrate kinase FGGY C-terminal" evidence="5">
    <location>
        <begin position="246"/>
        <end position="420"/>
    </location>
</feature>
<evidence type="ECO:0000313" key="7">
    <source>
        <dbReference type="Proteomes" id="UP000520814"/>
    </source>
</evidence>
<dbReference type="PANTHER" id="PTHR43095">
    <property type="entry name" value="SUGAR KINASE"/>
    <property type="match status" value="1"/>
</dbReference>
<protein>
    <submittedName>
        <fullName evidence="6">Gluconokinase</fullName>
        <ecNumber evidence="6">2.7.1.12</ecNumber>
    </submittedName>
</protein>
<keyword evidence="2 6" id="KW-0808">Transferase</keyword>
<dbReference type="Gene3D" id="3.30.420.40">
    <property type="match status" value="2"/>
</dbReference>
<dbReference type="PANTHER" id="PTHR43095:SF2">
    <property type="entry name" value="GLUCONOKINASE"/>
    <property type="match status" value="1"/>
</dbReference>
<gene>
    <name evidence="6" type="ORF">HNQ39_004196</name>
</gene>
<dbReference type="EC" id="2.7.1.12" evidence="6"/>
<dbReference type="InterPro" id="IPR000577">
    <property type="entry name" value="Carb_kinase_FGGY"/>
</dbReference>
<dbReference type="InterPro" id="IPR018485">
    <property type="entry name" value="FGGY_C"/>
</dbReference>
<dbReference type="RefSeq" id="WP_184201305.1">
    <property type="nucleotide sequence ID" value="NZ_JACHGW010000004.1"/>
</dbReference>
<evidence type="ECO:0000259" key="4">
    <source>
        <dbReference type="Pfam" id="PF00370"/>
    </source>
</evidence>